<sequence>MILRRKFSLIKLKQTIRLCSQKSNQLLNDQLRISAYQPSRIEDVEISQVSSNVNENKRYSMIFPPPNITGNLHLGHALTATIQDVIVRWKRKQGSEIQWIFGTDHAGIATQVVVEKILHKKYGKTRHEIGREEFLREIWNWKLEKDCSIKDDLKKLGTTFNWDKEYFTLDPNLSKAVNEAFIRLFERNLIYRDNSLINWSCALESAISDIEVENLDITGTTQIVVPNYDKNVTVGVLTDFAYKIVDSDDEIVVSTTRPETMLGDTAVAVHPNDSRYSHLTNKKLYHPYRNDLIPLIFDESVDPNFGTGAVKVTPSHDKNDFEMGKRHKLPNINVINENGSIADNFLHFSGLPRFEAREVILNDLANLQLLRGSKSHNMVLPICSRSKDIVEFLIKPQWYVKCKELSSKAVNAVETGDIKIIPNIFEKEWYKWLTNCRDWCISRQLWWGHQIPAYKFTNIENDREIWIAAHSQDEAEIKFKQNNNFIDYKVTRDQDVLDTWFSSGLLSFTVFDWPNSNNDGFKNYFPLNLMETGHDILFFWVARMVMLSIELTGQVPFKEILLHGIMCDSFGRKMSKSLGNVILPEQVIKGASLDDLRKETEKSVEKGILSKTELEKTIQGQKKMFVNGIQECGVDALRFTLCSQNTKQHFINFDVNECVTNKLFFNKIWQATKYAINYAEVKNIKVKEIKDIDHGKLSTIDLWILSRLGNTIKTVRHANDDYNFHLSTSALKNFFYNNFCDIYLETTKNDLKELDFGIASAKILNLCLSVGLDYLEIFTPYLVKELRNYLPENVQFDAEKYVNNELENQVKELLDICASIREAKSHLKLTKKHKCLIIIHAENPENSKFLNDNLIHMLHLTFSDNMEIITDRSIFDSRKLDMTLTANHMCSFGIKIMEPRDKSSLSDEAINTKKLKKLEDELLNMLNVVSKDGYKEKANEKVQEKHNNKIEKLKLEIDNIKQISRK</sequence>
<keyword evidence="16" id="KW-1185">Reference proteome</keyword>
<keyword evidence="8 12" id="KW-0648">Protein biosynthesis</keyword>
<comment type="catalytic activity">
    <reaction evidence="11">
        <text>tRNA(Val) + L-valine + ATP = L-valyl-tRNA(Val) + AMP + diphosphate</text>
        <dbReference type="Rhea" id="RHEA:10704"/>
        <dbReference type="Rhea" id="RHEA-COMP:9672"/>
        <dbReference type="Rhea" id="RHEA-COMP:9708"/>
        <dbReference type="ChEBI" id="CHEBI:30616"/>
        <dbReference type="ChEBI" id="CHEBI:33019"/>
        <dbReference type="ChEBI" id="CHEBI:57762"/>
        <dbReference type="ChEBI" id="CHEBI:78442"/>
        <dbReference type="ChEBI" id="CHEBI:78537"/>
        <dbReference type="ChEBI" id="CHEBI:456215"/>
        <dbReference type="EC" id="6.1.1.9"/>
    </reaction>
</comment>
<reference evidence="15" key="1">
    <citation type="submission" date="2022-01" db="EMBL/GenBank/DDBJ databases">
        <authorList>
            <person name="King R."/>
        </authorList>
    </citation>
    <scope>NUCLEOTIDE SEQUENCE</scope>
</reference>
<evidence type="ECO:0000256" key="5">
    <source>
        <dbReference type="ARBA" id="ARBA00022598"/>
    </source>
</evidence>
<dbReference type="GO" id="GO:0006438">
    <property type="term" value="P:valyl-tRNA aminoacylation"/>
    <property type="evidence" value="ECO:0007669"/>
    <property type="project" value="InterPro"/>
</dbReference>
<dbReference type="GO" id="GO:0005829">
    <property type="term" value="C:cytosol"/>
    <property type="evidence" value="ECO:0007669"/>
    <property type="project" value="TreeGrafter"/>
</dbReference>
<evidence type="ECO:0000256" key="11">
    <source>
        <dbReference type="ARBA" id="ARBA00047552"/>
    </source>
</evidence>
<dbReference type="Pfam" id="PF08264">
    <property type="entry name" value="Anticodon_1"/>
    <property type="match status" value="1"/>
</dbReference>
<dbReference type="InterPro" id="IPR033705">
    <property type="entry name" value="Anticodon_Ia_Val"/>
</dbReference>
<evidence type="ECO:0000259" key="13">
    <source>
        <dbReference type="Pfam" id="PF00133"/>
    </source>
</evidence>
<dbReference type="FunFam" id="3.40.50.620:FF:000078">
    <property type="entry name" value="Valine--tRNA ligase, mitochondrial"/>
    <property type="match status" value="1"/>
</dbReference>
<dbReference type="SUPFAM" id="SSF52374">
    <property type="entry name" value="Nucleotidylyl transferase"/>
    <property type="match status" value="1"/>
</dbReference>
<evidence type="ECO:0000313" key="16">
    <source>
        <dbReference type="Proteomes" id="UP001153620"/>
    </source>
</evidence>
<organism evidence="15 16">
    <name type="scientific">Chironomus riparius</name>
    <dbReference type="NCBI Taxonomy" id="315576"/>
    <lineage>
        <taxon>Eukaryota</taxon>
        <taxon>Metazoa</taxon>
        <taxon>Ecdysozoa</taxon>
        <taxon>Arthropoda</taxon>
        <taxon>Hexapoda</taxon>
        <taxon>Insecta</taxon>
        <taxon>Pterygota</taxon>
        <taxon>Neoptera</taxon>
        <taxon>Endopterygota</taxon>
        <taxon>Diptera</taxon>
        <taxon>Nematocera</taxon>
        <taxon>Chironomoidea</taxon>
        <taxon>Chironomidae</taxon>
        <taxon>Chironominae</taxon>
        <taxon>Chironomus</taxon>
    </lineage>
</organism>
<keyword evidence="9 12" id="KW-0030">Aminoacyl-tRNA synthetase</keyword>
<feature type="domain" description="Methionyl/Valyl/Leucyl/Isoleucyl-tRNA synthetase anticodon-binding" evidence="14">
    <location>
        <begin position="701"/>
        <end position="836"/>
    </location>
</feature>
<dbReference type="AlphaFoldDB" id="A0A9N9WQR3"/>
<dbReference type="SUPFAM" id="SSF47323">
    <property type="entry name" value="Anticodon-binding domain of a subclass of class I aminoacyl-tRNA synthetases"/>
    <property type="match status" value="1"/>
</dbReference>
<evidence type="ECO:0000256" key="3">
    <source>
        <dbReference type="ARBA" id="ARBA00013169"/>
    </source>
</evidence>
<evidence type="ECO:0000256" key="8">
    <source>
        <dbReference type="ARBA" id="ARBA00022917"/>
    </source>
</evidence>
<dbReference type="EMBL" id="OU895877">
    <property type="protein sequence ID" value="CAG9801397.1"/>
    <property type="molecule type" value="Genomic_DNA"/>
</dbReference>
<dbReference type="Proteomes" id="UP001153620">
    <property type="component" value="Chromosome 1"/>
</dbReference>
<evidence type="ECO:0000256" key="12">
    <source>
        <dbReference type="RuleBase" id="RU363035"/>
    </source>
</evidence>
<dbReference type="InterPro" id="IPR009080">
    <property type="entry name" value="tRNAsynth_Ia_anticodon-bd"/>
</dbReference>
<evidence type="ECO:0000256" key="9">
    <source>
        <dbReference type="ARBA" id="ARBA00023146"/>
    </source>
</evidence>
<dbReference type="PANTHER" id="PTHR11946:SF109">
    <property type="entry name" value="VALINE--TRNA LIGASE"/>
    <property type="match status" value="1"/>
</dbReference>
<dbReference type="SUPFAM" id="SSF50677">
    <property type="entry name" value="ValRS/IleRS/LeuRS editing domain"/>
    <property type="match status" value="1"/>
</dbReference>
<keyword evidence="4" id="KW-0963">Cytoplasm</keyword>
<feature type="domain" description="Aminoacyl-tRNA synthetase class Ia" evidence="13">
    <location>
        <begin position="51"/>
        <end position="647"/>
    </location>
</feature>
<dbReference type="Pfam" id="PF00133">
    <property type="entry name" value="tRNA-synt_1"/>
    <property type="match status" value="1"/>
</dbReference>
<keyword evidence="6 12" id="KW-0547">Nucleotide-binding</keyword>
<name>A0A9N9WQR3_9DIPT</name>
<dbReference type="FunFam" id="3.90.740.10:FF:000005">
    <property type="entry name" value="Valine--tRNA ligase, mitochondrial"/>
    <property type="match status" value="1"/>
</dbReference>
<protein>
    <recommendedName>
        <fullName evidence="3">valine--tRNA ligase</fullName>
        <ecNumber evidence="3">6.1.1.9</ecNumber>
    </recommendedName>
    <alternativeName>
        <fullName evidence="10">Valyl-tRNA synthetase</fullName>
    </alternativeName>
</protein>
<evidence type="ECO:0000256" key="10">
    <source>
        <dbReference type="ARBA" id="ARBA00029936"/>
    </source>
</evidence>
<keyword evidence="5 12" id="KW-0436">Ligase</keyword>
<evidence type="ECO:0000256" key="6">
    <source>
        <dbReference type="ARBA" id="ARBA00022741"/>
    </source>
</evidence>
<evidence type="ECO:0000256" key="2">
    <source>
        <dbReference type="ARBA" id="ARBA00005594"/>
    </source>
</evidence>
<dbReference type="NCBIfam" id="NF004349">
    <property type="entry name" value="PRK05729.1"/>
    <property type="match status" value="1"/>
</dbReference>
<dbReference type="PANTHER" id="PTHR11946">
    <property type="entry name" value="VALYL-TRNA SYNTHETASES"/>
    <property type="match status" value="1"/>
</dbReference>
<dbReference type="GO" id="GO:0004832">
    <property type="term" value="F:valine-tRNA ligase activity"/>
    <property type="evidence" value="ECO:0007669"/>
    <property type="project" value="UniProtKB-EC"/>
</dbReference>
<dbReference type="InterPro" id="IPR013155">
    <property type="entry name" value="M/V/L/I-tRNA-synth_anticd-bd"/>
</dbReference>
<evidence type="ECO:0000313" key="15">
    <source>
        <dbReference type="EMBL" id="CAG9801397.1"/>
    </source>
</evidence>
<dbReference type="InterPro" id="IPR014729">
    <property type="entry name" value="Rossmann-like_a/b/a_fold"/>
</dbReference>
<reference evidence="15" key="2">
    <citation type="submission" date="2022-10" db="EMBL/GenBank/DDBJ databases">
        <authorList>
            <consortium name="ENA_rothamsted_submissions"/>
            <consortium name="culmorum"/>
            <person name="King R."/>
        </authorList>
    </citation>
    <scope>NUCLEOTIDE SEQUENCE</scope>
</reference>
<gene>
    <name evidence="15" type="ORF">CHIRRI_LOCUS4325</name>
</gene>
<dbReference type="OrthoDB" id="629407at2759"/>
<evidence type="ECO:0000256" key="1">
    <source>
        <dbReference type="ARBA" id="ARBA00004496"/>
    </source>
</evidence>
<evidence type="ECO:0000259" key="14">
    <source>
        <dbReference type="Pfam" id="PF08264"/>
    </source>
</evidence>
<dbReference type="InterPro" id="IPR002300">
    <property type="entry name" value="aa-tRNA-synth_Ia"/>
</dbReference>
<dbReference type="GO" id="GO:0005524">
    <property type="term" value="F:ATP binding"/>
    <property type="evidence" value="ECO:0007669"/>
    <property type="project" value="UniProtKB-KW"/>
</dbReference>
<dbReference type="EC" id="6.1.1.9" evidence="3"/>
<dbReference type="Gene3D" id="3.90.740.10">
    <property type="entry name" value="Valyl/Leucyl/Isoleucyl-tRNA synthetase, editing domain"/>
    <property type="match status" value="2"/>
</dbReference>
<dbReference type="InterPro" id="IPR009008">
    <property type="entry name" value="Val/Leu/Ile-tRNA-synth_edit"/>
</dbReference>
<proteinExistence type="inferred from homology"/>
<dbReference type="InterPro" id="IPR001412">
    <property type="entry name" value="aa-tRNA-synth_I_CS"/>
</dbReference>
<keyword evidence="7 12" id="KW-0067">ATP-binding</keyword>
<accession>A0A9N9WQR3</accession>
<dbReference type="InterPro" id="IPR002303">
    <property type="entry name" value="Valyl-tRNA_ligase"/>
</dbReference>
<dbReference type="Gene3D" id="1.10.730.10">
    <property type="entry name" value="Isoleucyl-tRNA Synthetase, Domain 1"/>
    <property type="match status" value="1"/>
</dbReference>
<dbReference type="PROSITE" id="PS00178">
    <property type="entry name" value="AA_TRNA_LIGASE_I"/>
    <property type="match status" value="1"/>
</dbReference>
<dbReference type="NCBIfam" id="TIGR00422">
    <property type="entry name" value="valS"/>
    <property type="match status" value="1"/>
</dbReference>
<dbReference type="FunFam" id="3.40.50.620:FF:000020">
    <property type="entry name" value="Valine--tRNA ligase, mitochondrial"/>
    <property type="match status" value="1"/>
</dbReference>
<comment type="similarity">
    <text evidence="2 12">Belongs to the class-I aminoacyl-tRNA synthetase family.</text>
</comment>
<comment type="subcellular location">
    <subcellularLocation>
        <location evidence="1">Cytoplasm</location>
    </subcellularLocation>
</comment>
<dbReference type="PRINTS" id="PR00986">
    <property type="entry name" value="TRNASYNTHVAL"/>
</dbReference>
<evidence type="ECO:0000256" key="4">
    <source>
        <dbReference type="ARBA" id="ARBA00022490"/>
    </source>
</evidence>
<dbReference type="CDD" id="cd00817">
    <property type="entry name" value="ValRS_core"/>
    <property type="match status" value="1"/>
</dbReference>
<dbReference type="CDD" id="cd07962">
    <property type="entry name" value="Anticodon_Ia_Val"/>
    <property type="match status" value="1"/>
</dbReference>
<evidence type="ECO:0000256" key="7">
    <source>
        <dbReference type="ARBA" id="ARBA00022840"/>
    </source>
</evidence>
<dbReference type="Gene3D" id="3.40.50.620">
    <property type="entry name" value="HUPs"/>
    <property type="match status" value="2"/>
</dbReference>
<dbReference type="GO" id="GO:0002161">
    <property type="term" value="F:aminoacyl-tRNA deacylase activity"/>
    <property type="evidence" value="ECO:0007669"/>
    <property type="project" value="InterPro"/>
</dbReference>